<accession>A0A6I8LWF6</accession>
<organism evidence="1 2">
    <name type="scientific">Amycolatopsis camponoti</name>
    <dbReference type="NCBI Taxonomy" id="2606593"/>
    <lineage>
        <taxon>Bacteria</taxon>
        <taxon>Bacillati</taxon>
        <taxon>Actinomycetota</taxon>
        <taxon>Actinomycetes</taxon>
        <taxon>Pseudonocardiales</taxon>
        <taxon>Pseudonocardiaceae</taxon>
        <taxon>Amycolatopsis</taxon>
    </lineage>
</organism>
<sequence>MLVTLAERPDLASATYSIPYSPDSPKFMTGSLTSLLVRGRRVVRRWPHLVVALLEADIPVARGIMVPFRSRASLPARGWDEVAVWAAEDALDDVAPDTACALEIAVHPDHQGRGHSRVVLEGMRAAAAGLTSLVIPVRPPDKAAVPATPMREYAAQTRADGLPADRWLRTHVRAGGRIEGVAPCSATVQASLADWRRWTGLPFDRDGAVVVPGALAPVFVSTVEDFAVYVEPNVWVSHRVGGFQGYPFV</sequence>
<dbReference type="InterPro" id="IPR016181">
    <property type="entry name" value="Acyl_CoA_acyltransferase"/>
</dbReference>
<proteinExistence type="predicted"/>
<dbReference type="AlphaFoldDB" id="A0A6I8LWF6"/>
<dbReference type="EMBL" id="CABVGP010000002">
    <property type="protein sequence ID" value="VVJ21441.1"/>
    <property type="molecule type" value="Genomic_DNA"/>
</dbReference>
<dbReference type="Proteomes" id="UP000399805">
    <property type="component" value="Unassembled WGS sequence"/>
</dbReference>
<evidence type="ECO:0000313" key="2">
    <source>
        <dbReference type="Proteomes" id="UP000399805"/>
    </source>
</evidence>
<name>A0A6I8LWF6_9PSEU</name>
<dbReference type="SUPFAM" id="SSF55729">
    <property type="entry name" value="Acyl-CoA N-acyltransferases (Nat)"/>
    <property type="match status" value="1"/>
</dbReference>
<keyword evidence="2" id="KW-1185">Reference proteome</keyword>
<dbReference type="Gene3D" id="3.40.630.30">
    <property type="match status" value="1"/>
</dbReference>
<reference evidence="1 2" key="1">
    <citation type="submission" date="2019-09" db="EMBL/GenBank/DDBJ databases">
        <authorList>
            <person name="Leyn A S."/>
        </authorList>
    </citation>
    <scope>NUCLEOTIDE SEQUENCE [LARGE SCALE GENOMIC DNA]</scope>
    <source>
        <strain evidence="1">AA231_1</strain>
    </source>
</reference>
<protein>
    <recommendedName>
        <fullName evidence="3">N-acetyltransferase</fullName>
    </recommendedName>
</protein>
<gene>
    <name evidence="1" type="ORF">AA23TX_06462</name>
</gene>
<evidence type="ECO:0008006" key="3">
    <source>
        <dbReference type="Google" id="ProtNLM"/>
    </source>
</evidence>
<evidence type="ECO:0000313" key="1">
    <source>
        <dbReference type="EMBL" id="VVJ21441.1"/>
    </source>
</evidence>